<dbReference type="SUPFAM" id="SSF118116">
    <property type="entry name" value="DNA mismatch repair protein MutL"/>
    <property type="match status" value="1"/>
</dbReference>
<evidence type="ECO:0000256" key="1">
    <source>
        <dbReference type="ARBA" id="ARBA00006082"/>
    </source>
</evidence>
<feature type="domain" description="DNA mismatch repair protein S5" evidence="7">
    <location>
        <begin position="208"/>
        <end position="329"/>
    </location>
</feature>
<dbReference type="InterPro" id="IPR020667">
    <property type="entry name" value="DNA_mismatch_repair_MutL"/>
</dbReference>
<keyword evidence="3 4" id="KW-0234">DNA repair</keyword>
<dbReference type="InterPro" id="IPR002099">
    <property type="entry name" value="MutL/Mlh/PMS"/>
</dbReference>
<dbReference type="InterPro" id="IPR037198">
    <property type="entry name" value="MutL_C_sf"/>
</dbReference>
<name>A0A0P6YZJ5_9CHLR</name>
<organism evidence="8 9">
    <name type="scientific">Ardenticatena maritima</name>
    <dbReference type="NCBI Taxonomy" id="872965"/>
    <lineage>
        <taxon>Bacteria</taxon>
        <taxon>Bacillati</taxon>
        <taxon>Chloroflexota</taxon>
        <taxon>Ardenticatenia</taxon>
        <taxon>Ardenticatenales</taxon>
        <taxon>Ardenticatenaceae</taxon>
        <taxon>Ardenticatena</taxon>
    </lineage>
</organism>
<evidence type="ECO:0000256" key="4">
    <source>
        <dbReference type="HAMAP-Rule" id="MF_00149"/>
    </source>
</evidence>
<dbReference type="InterPro" id="IPR013507">
    <property type="entry name" value="DNA_mismatch_S5_2-like"/>
</dbReference>
<dbReference type="InterPro" id="IPR014721">
    <property type="entry name" value="Ribsml_uS5_D2-typ_fold_subgr"/>
</dbReference>
<dbReference type="Gene3D" id="3.30.1370.100">
    <property type="entry name" value="MutL, C-terminal domain, regulatory subdomain"/>
    <property type="match status" value="1"/>
</dbReference>
<dbReference type="HAMAP" id="MF_00149">
    <property type="entry name" value="DNA_mis_repair"/>
    <property type="match status" value="1"/>
</dbReference>
<dbReference type="PANTHER" id="PTHR10073">
    <property type="entry name" value="DNA MISMATCH REPAIR PROTEIN MLH, PMS, MUTL"/>
    <property type="match status" value="1"/>
</dbReference>
<evidence type="ECO:0000313" key="8">
    <source>
        <dbReference type="EMBL" id="KPL89813.1"/>
    </source>
</evidence>
<comment type="caution">
    <text evidence="8">The sequence shown here is derived from an EMBL/GenBank/DDBJ whole genome shotgun (WGS) entry which is preliminary data.</text>
</comment>
<dbReference type="SMART" id="SM00853">
    <property type="entry name" value="MutL_C"/>
    <property type="match status" value="1"/>
</dbReference>
<dbReference type="InterPro" id="IPR042120">
    <property type="entry name" value="MutL_C_dimsub"/>
</dbReference>
<dbReference type="Gene3D" id="3.30.565.10">
    <property type="entry name" value="Histidine kinase-like ATPase, C-terminal domain"/>
    <property type="match status" value="1"/>
</dbReference>
<evidence type="ECO:0000256" key="3">
    <source>
        <dbReference type="ARBA" id="ARBA00023204"/>
    </source>
</evidence>
<protein>
    <recommendedName>
        <fullName evidence="4">DNA mismatch repair protein MutL</fullName>
    </recommendedName>
</protein>
<dbReference type="InterPro" id="IPR020568">
    <property type="entry name" value="Ribosomal_Su5_D2-typ_SF"/>
</dbReference>
<dbReference type="Gene3D" id="3.30.1540.20">
    <property type="entry name" value="MutL, C-terminal domain, dimerisation subdomain"/>
    <property type="match status" value="1"/>
</dbReference>
<dbReference type="CDD" id="cd16926">
    <property type="entry name" value="HATPase_MutL-MLH-PMS-like"/>
    <property type="match status" value="1"/>
</dbReference>
<dbReference type="EMBL" id="LGKN01000003">
    <property type="protein sequence ID" value="KPL89813.1"/>
    <property type="molecule type" value="Genomic_DNA"/>
</dbReference>
<dbReference type="Pfam" id="PF01119">
    <property type="entry name" value="DNA_mis_repair"/>
    <property type="match status" value="1"/>
</dbReference>
<dbReference type="PATRIC" id="fig|872965.6.peg.847"/>
<dbReference type="GO" id="GO:0005524">
    <property type="term" value="F:ATP binding"/>
    <property type="evidence" value="ECO:0007669"/>
    <property type="project" value="InterPro"/>
</dbReference>
<dbReference type="Proteomes" id="UP000050502">
    <property type="component" value="Unassembled WGS sequence"/>
</dbReference>
<sequence>MPIQILPPDVANKIAAGEVVERPASVVKELIENALDAGATDIRVEIAKGGQSLIRVADNGCGIPADEVELAFQHHATSKVADADDLFAIQTLGFRGEALPSIAAVSRVTMLTRPREQAAGVELRLEGGRVVARRTAAAPAGTILTVEDLFFNVPARRKFLRTVATETSLIAEIVSHYALAYPDRRFTLISEGRTVLQTAGSGDLKDALLAVYGLDVARHMLILNEPPDPQTGIGVSGAIGGPALHRANRKYIIFFVNGRVVRSPMLTTAIAQAYQGVVPTGRHPFVVLNIHVPPDQIDVNVHPQKLEIKFARSDEVFRVVQRAVRRLLVEEAPVHQFSRTIEVLDEPETPPAPTQPPLSTDEDDMRVQLFTPPPPTGRPTRTAWTPPPPTNRPHTPTPTPPPEAGGTKLPPLRVLGQTMLTYIICEGPDGLYLIDQHTAHERVLLERLRKQRAQQAVPSQRLLQPLTIELTPQQMAVVEEQREALLHLGFDVEPFGGLTVLVRAIPDVLKNRPDPAAALAEVIDGAIHDRSGLSWEDRLVMYAACRGAVKAGDPLTHEEMVDLIRQLEQTDLSRTCAHGRPTVVRLSVEQLEREFGRR</sequence>
<comment type="similarity">
    <text evidence="1 4">Belongs to the DNA mismatch repair MutL/HexB family.</text>
</comment>
<dbReference type="InterPro" id="IPR038973">
    <property type="entry name" value="MutL/Mlh/Pms-like"/>
</dbReference>
<dbReference type="PROSITE" id="PS00058">
    <property type="entry name" value="DNA_MISMATCH_REPAIR_1"/>
    <property type="match status" value="1"/>
</dbReference>
<dbReference type="RefSeq" id="WP_161804507.1">
    <property type="nucleotide sequence ID" value="NZ_LGKN01000003.1"/>
</dbReference>
<dbReference type="NCBIfam" id="TIGR00585">
    <property type="entry name" value="mutl"/>
    <property type="match status" value="1"/>
</dbReference>
<dbReference type="InterPro" id="IPR014762">
    <property type="entry name" value="DNA_mismatch_repair_CS"/>
</dbReference>
<reference evidence="8 9" key="1">
    <citation type="submission" date="2015-07" db="EMBL/GenBank/DDBJ databases">
        <title>Whole genome sequence of Ardenticatena maritima DSM 23922.</title>
        <authorList>
            <person name="Hemp J."/>
            <person name="Ward L.M."/>
            <person name="Pace L.A."/>
            <person name="Fischer W.W."/>
        </authorList>
    </citation>
    <scope>NUCLEOTIDE SEQUENCE [LARGE SCALE GENOMIC DNA]</scope>
    <source>
        <strain evidence="8 9">110S</strain>
    </source>
</reference>
<accession>A0A0P6YZJ5</accession>
<dbReference type="SMART" id="SM01340">
    <property type="entry name" value="DNA_mis_repair"/>
    <property type="match status" value="1"/>
</dbReference>
<dbReference type="Pfam" id="PF02518">
    <property type="entry name" value="HATPase_c"/>
    <property type="match status" value="1"/>
</dbReference>
<dbReference type="InterPro" id="IPR042121">
    <property type="entry name" value="MutL_C_regsub"/>
</dbReference>
<dbReference type="InterPro" id="IPR014790">
    <property type="entry name" value="MutL_C"/>
</dbReference>
<dbReference type="GO" id="GO:0030983">
    <property type="term" value="F:mismatched DNA binding"/>
    <property type="evidence" value="ECO:0007669"/>
    <property type="project" value="InterPro"/>
</dbReference>
<dbReference type="CDD" id="cd00782">
    <property type="entry name" value="MutL_Trans"/>
    <property type="match status" value="1"/>
</dbReference>
<dbReference type="AlphaFoldDB" id="A0A0P6YZJ5"/>
<dbReference type="Pfam" id="PF08676">
    <property type="entry name" value="MutL_C"/>
    <property type="match status" value="1"/>
</dbReference>
<proteinExistence type="inferred from homology"/>
<gene>
    <name evidence="4" type="primary">mutL</name>
    <name evidence="8" type="ORF">SE16_04365</name>
</gene>
<dbReference type="SUPFAM" id="SSF54211">
    <property type="entry name" value="Ribosomal protein S5 domain 2-like"/>
    <property type="match status" value="1"/>
</dbReference>
<dbReference type="SUPFAM" id="SSF55874">
    <property type="entry name" value="ATPase domain of HSP90 chaperone/DNA topoisomerase II/histidine kinase"/>
    <property type="match status" value="1"/>
</dbReference>
<evidence type="ECO:0000259" key="7">
    <source>
        <dbReference type="SMART" id="SM01340"/>
    </source>
</evidence>
<dbReference type="GO" id="GO:0032300">
    <property type="term" value="C:mismatch repair complex"/>
    <property type="evidence" value="ECO:0007669"/>
    <property type="project" value="InterPro"/>
</dbReference>
<comment type="function">
    <text evidence="4">This protein is involved in the repair of mismatches in DNA. It is required for dam-dependent methyl-directed DNA mismatch repair. May act as a 'molecular matchmaker', a protein that promotes the formation of a stable complex between two or more DNA-binding proteins in an ATP-dependent manner without itself being part of a final effector complex.</text>
</comment>
<dbReference type="GO" id="GO:0016887">
    <property type="term" value="F:ATP hydrolysis activity"/>
    <property type="evidence" value="ECO:0007669"/>
    <property type="project" value="InterPro"/>
</dbReference>
<evidence type="ECO:0000256" key="2">
    <source>
        <dbReference type="ARBA" id="ARBA00022763"/>
    </source>
</evidence>
<feature type="compositionally biased region" description="Pro residues" evidence="5">
    <location>
        <begin position="385"/>
        <end position="403"/>
    </location>
</feature>
<evidence type="ECO:0000256" key="5">
    <source>
        <dbReference type="SAM" id="MobiDB-lite"/>
    </source>
</evidence>
<evidence type="ECO:0000313" key="9">
    <source>
        <dbReference type="Proteomes" id="UP000050502"/>
    </source>
</evidence>
<evidence type="ECO:0000259" key="6">
    <source>
        <dbReference type="SMART" id="SM00853"/>
    </source>
</evidence>
<dbReference type="Gene3D" id="3.30.230.10">
    <property type="match status" value="1"/>
</dbReference>
<dbReference type="InterPro" id="IPR003594">
    <property type="entry name" value="HATPase_dom"/>
</dbReference>
<keyword evidence="2 4" id="KW-0227">DNA damage</keyword>
<dbReference type="GO" id="GO:0006298">
    <property type="term" value="P:mismatch repair"/>
    <property type="evidence" value="ECO:0007669"/>
    <property type="project" value="UniProtKB-UniRule"/>
</dbReference>
<dbReference type="FunFam" id="3.30.565.10:FF:000003">
    <property type="entry name" value="DNA mismatch repair endonuclease MutL"/>
    <property type="match status" value="1"/>
</dbReference>
<dbReference type="InterPro" id="IPR036890">
    <property type="entry name" value="HATPase_C_sf"/>
</dbReference>
<dbReference type="PANTHER" id="PTHR10073:SF12">
    <property type="entry name" value="DNA MISMATCH REPAIR PROTEIN MLH1"/>
    <property type="match status" value="1"/>
</dbReference>
<feature type="region of interest" description="Disordered" evidence="5">
    <location>
        <begin position="340"/>
        <end position="410"/>
    </location>
</feature>
<feature type="domain" description="MutL C-terminal dimerisation" evidence="6">
    <location>
        <begin position="414"/>
        <end position="555"/>
    </location>
</feature>
<dbReference type="GO" id="GO:0140664">
    <property type="term" value="F:ATP-dependent DNA damage sensor activity"/>
    <property type="evidence" value="ECO:0007669"/>
    <property type="project" value="InterPro"/>
</dbReference>